<dbReference type="PANTHER" id="PTHR34580:SF1">
    <property type="entry name" value="PROTEIN PAFC"/>
    <property type="match status" value="1"/>
</dbReference>
<keyword evidence="1" id="KW-0805">Transcription regulation</keyword>
<dbReference type="PROSITE" id="PS52050">
    <property type="entry name" value="WYL"/>
    <property type="match status" value="1"/>
</dbReference>
<evidence type="ECO:0000259" key="3">
    <source>
        <dbReference type="PROSITE" id="PS51000"/>
    </source>
</evidence>
<evidence type="ECO:0000256" key="1">
    <source>
        <dbReference type="ARBA" id="ARBA00023015"/>
    </source>
</evidence>
<reference evidence="4 5" key="1">
    <citation type="submission" date="2024-05" db="EMBL/GenBank/DDBJ databases">
        <authorList>
            <person name="Haq I."/>
            <person name="Ullah Z."/>
            <person name="Ahmad R."/>
            <person name="Li M."/>
            <person name="Tong Y."/>
        </authorList>
    </citation>
    <scope>NUCLEOTIDE SEQUENCE [LARGE SCALE GENOMIC DNA]</scope>
    <source>
        <strain evidence="4 5">16A2E</strain>
    </source>
</reference>
<sequence>MMKKIERLISIVMILLQKKVVSASEFSRLFQVTKRTIQRDMETLSYANIPIYAIYGAEGGYALMDEYKFDKRLLNNHDIENILVALGGFERLITNEEIQMTIQKIKGMTSTDISPNLDLTFYDWTGRSEIKEDILVVKQAIENNWLLKLEYVDQKGNKTDRVVEPYTLHISEMHWYLYGYSIEREDYRTFKLTRILDIQKVGSFVPRSNKEYKERQDKHIEYQSLIGVELEIDISVRDQFIERYGKNAVTKVTSRSYLATIELPENPFAFQFIAGFGNKVKITKPESFMEKYVNFLEEARKLYR</sequence>
<evidence type="ECO:0000313" key="4">
    <source>
        <dbReference type="EMBL" id="MEN2768036.1"/>
    </source>
</evidence>
<dbReference type="InterPro" id="IPR013196">
    <property type="entry name" value="HTH_11"/>
</dbReference>
<dbReference type="InterPro" id="IPR036388">
    <property type="entry name" value="WH-like_DNA-bd_sf"/>
</dbReference>
<dbReference type="InterPro" id="IPR001034">
    <property type="entry name" value="DeoR_HTH"/>
</dbReference>
<keyword evidence="5" id="KW-1185">Reference proteome</keyword>
<organism evidence="4 5">
    <name type="scientific">Ornithinibacillus xuwenensis</name>
    <dbReference type="NCBI Taxonomy" id="3144668"/>
    <lineage>
        <taxon>Bacteria</taxon>
        <taxon>Bacillati</taxon>
        <taxon>Bacillota</taxon>
        <taxon>Bacilli</taxon>
        <taxon>Bacillales</taxon>
        <taxon>Bacillaceae</taxon>
        <taxon>Ornithinibacillus</taxon>
    </lineage>
</organism>
<dbReference type="Pfam" id="PF08279">
    <property type="entry name" value="HTH_11"/>
    <property type="match status" value="1"/>
</dbReference>
<evidence type="ECO:0000256" key="2">
    <source>
        <dbReference type="ARBA" id="ARBA00023163"/>
    </source>
</evidence>
<dbReference type="Proteomes" id="UP001444625">
    <property type="component" value="Unassembled WGS sequence"/>
</dbReference>
<evidence type="ECO:0000313" key="5">
    <source>
        <dbReference type="Proteomes" id="UP001444625"/>
    </source>
</evidence>
<protein>
    <submittedName>
        <fullName evidence="4">YafY family protein</fullName>
    </submittedName>
</protein>
<gene>
    <name evidence="4" type="ORF">ABC228_12610</name>
</gene>
<dbReference type="InterPro" id="IPR026881">
    <property type="entry name" value="WYL_dom"/>
</dbReference>
<comment type="caution">
    <text evidence="4">The sequence shown here is derived from an EMBL/GenBank/DDBJ whole genome shotgun (WGS) entry which is preliminary data.</text>
</comment>
<dbReference type="RefSeq" id="WP_345825494.1">
    <property type="nucleotide sequence ID" value="NZ_JBDIML010000003.1"/>
</dbReference>
<dbReference type="PIRSF" id="PIRSF016838">
    <property type="entry name" value="PafC"/>
    <property type="match status" value="1"/>
</dbReference>
<name>A0ABU9XIA0_9BACI</name>
<keyword evidence="2" id="KW-0804">Transcription</keyword>
<dbReference type="InterPro" id="IPR051534">
    <property type="entry name" value="CBASS_pafABC_assoc_protein"/>
</dbReference>
<dbReference type="Gene3D" id="1.10.10.10">
    <property type="entry name" value="Winged helix-like DNA-binding domain superfamily/Winged helix DNA-binding domain"/>
    <property type="match status" value="1"/>
</dbReference>
<dbReference type="PROSITE" id="PS51000">
    <property type="entry name" value="HTH_DEOR_2"/>
    <property type="match status" value="1"/>
</dbReference>
<feature type="domain" description="HTH deoR-type" evidence="3">
    <location>
        <begin position="4"/>
        <end position="63"/>
    </location>
</feature>
<dbReference type="PANTHER" id="PTHR34580">
    <property type="match status" value="1"/>
</dbReference>
<dbReference type="EMBL" id="JBDIML010000003">
    <property type="protein sequence ID" value="MEN2768036.1"/>
    <property type="molecule type" value="Genomic_DNA"/>
</dbReference>
<dbReference type="InterPro" id="IPR036390">
    <property type="entry name" value="WH_DNA-bd_sf"/>
</dbReference>
<proteinExistence type="predicted"/>
<dbReference type="Pfam" id="PF13280">
    <property type="entry name" value="WYL"/>
    <property type="match status" value="1"/>
</dbReference>
<dbReference type="InterPro" id="IPR028349">
    <property type="entry name" value="PafC-like"/>
</dbReference>
<accession>A0ABU9XIA0</accession>
<dbReference type="SUPFAM" id="SSF46785">
    <property type="entry name" value="Winged helix' DNA-binding domain"/>
    <property type="match status" value="1"/>
</dbReference>